<name>A0A7S8F9F3_9VIRU</name>
<reference evidence="9" key="1">
    <citation type="submission" date="2019-10" db="EMBL/GenBank/DDBJ databases">
        <title>Analysis of virome of Ixodes spp. and Hyalomma spp. ticks distributed in Russia.</title>
        <authorList>
            <person name="Alkhovsky S.V."/>
        </authorList>
    </citation>
    <scope>NUCLEOTIDE SEQUENCE</scope>
    <source>
        <strain evidence="9">Rus/Hy_marginatum/Astrakhan/6/2018</strain>
    </source>
</reference>
<evidence type="ECO:0000256" key="2">
    <source>
        <dbReference type="ARBA" id="ARBA00018602"/>
    </source>
</evidence>
<feature type="domain" description="RdRp catalytic" evidence="8">
    <location>
        <begin position="1277"/>
        <end position="1466"/>
    </location>
</feature>
<protein>
    <recommendedName>
        <fullName evidence="2">RNA-directed RNA polymerase L</fullName>
        <ecNumber evidence="1">2.7.7.48</ecNumber>
    </recommendedName>
    <alternativeName>
        <fullName evidence="4">Large structural protein</fullName>
    </alternativeName>
    <alternativeName>
        <fullName evidence="6">Replicase</fullName>
    </alternativeName>
    <alternativeName>
        <fullName evidence="5">Transcriptase</fullName>
    </alternativeName>
</protein>
<keyword evidence="3" id="KW-0808">Transferase</keyword>
<dbReference type="GO" id="GO:0006351">
    <property type="term" value="P:DNA-templated transcription"/>
    <property type="evidence" value="ECO:0007669"/>
    <property type="project" value="InterPro"/>
</dbReference>
<dbReference type="GO" id="GO:0003968">
    <property type="term" value="F:RNA-directed RNA polymerase activity"/>
    <property type="evidence" value="ECO:0007669"/>
    <property type="project" value="UniProtKB-EC"/>
</dbReference>
<dbReference type="Pfam" id="PF04196">
    <property type="entry name" value="Bunya_RdRp"/>
    <property type="match status" value="2"/>
</dbReference>
<evidence type="ECO:0000313" key="9">
    <source>
        <dbReference type="EMBL" id="QPD01626.1"/>
    </source>
</evidence>
<dbReference type="InterPro" id="IPR007322">
    <property type="entry name" value="RNA_pol_bunyavir"/>
</dbReference>
<evidence type="ECO:0000259" key="8">
    <source>
        <dbReference type="PROSITE" id="PS50525"/>
    </source>
</evidence>
<evidence type="ECO:0000256" key="4">
    <source>
        <dbReference type="ARBA" id="ARBA00030285"/>
    </source>
</evidence>
<accession>A0A7S8F9F3</accession>
<dbReference type="EC" id="2.7.7.48" evidence="1"/>
<dbReference type="EMBL" id="MN542370">
    <property type="protein sequence ID" value="QPD01626.1"/>
    <property type="molecule type" value="Genomic_RNA"/>
</dbReference>
<feature type="region of interest" description="Disordered" evidence="7">
    <location>
        <begin position="1605"/>
        <end position="1624"/>
    </location>
</feature>
<evidence type="ECO:0000256" key="1">
    <source>
        <dbReference type="ARBA" id="ARBA00012494"/>
    </source>
</evidence>
<feature type="compositionally biased region" description="Low complexity" evidence="7">
    <location>
        <begin position="628"/>
        <end position="640"/>
    </location>
</feature>
<feature type="region of interest" description="Disordered" evidence="7">
    <location>
        <begin position="623"/>
        <end position="652"/>
    </location>
</feature>
<dbReference type="InterPro" id="IPR007099">
    <property type="entry name" value="RNA-dir_pol_NSvirus"/>
</dbReference>
<evidence type="ECO:0000256" key="3">
    <source>
        <dbReference type="ARBA" id="ARBA00022679"/>
    </source>
</evidence>
<dbReference type="PROSITE" id="PS50525">
    <property type="entry name" value="RDRP_SSRNA_NEG_SEG"/>
    <property type="match status" value="1"/>
</dbReference>
<dbReference type="GO" id="GO:0039694">
    <property type="term" value="P:viral RNA genome replication"/>
    <property type="evidence" value="ECO:0007669"/>
    <property type="project" value="InterPro"/>
</dbReference>
<proteinExistence type="predicted"/>
<sequence>MGEPDWEVTLEPEDYGEDESLGQTSLGTLLIFEGSLGRINALCNDARGSKRPDFEACRAAFDEMRVNRHEHFSNLFRSANHIDLDTTDVDHSQYILKKLQEGEASEGLCLTLEARLKEPQFRNLIRKTPDSVRVTSDEKGAYKVDFLEFGVNLGGEASAREKLEKYKGLLDIYSALDPNLTIVTLNPSTMKAIEMQAGREVQWEHPQYTDETKDLMKRSTVMAQKLMEVIKPSEKEVFRNYINSSVSYSRREEPDKQLPFSLKVQEFMKGHETLDTSSVIFKSLNQEHKALLIEGLLYTSLTEEGKSELLEESKKVLGDQPLRTRNEWELFFEEKSREYQARARDHTCRDTPSRPTEDDIWEAVHEAHKAAEAHFEAMEHPKLSTHIPFAFKIEGCGTVDQTPKSKFDKIHKRTADFYTQLNRVSEPDYVIEVLRDIFMAGALDSEGYKLLCEGKVAMARDQRTDEPMLTKRDAKPRPTKILGIAKETEEPINLSKDLEDVMHDSSYFEENKSSHTIAMKKGRVLVVRPSSSKKKKDFELLAGVGKKKTMLGAEPKLGRKVKSLAYFNKQVLDEHSSEHEVHMQEMITICETAGRLIPESEVDTSVREEESLKVKVRQMINEIQSKVSTPSGSTDESQSSEQDESKGRPTYVGKSDTTFFERGLHHFGRTHQVFYENISFISQMASSGFRVVFSNNECQAVITMPSESIMKGDTAVPFIVVTILGPNDLYCSMGDHNEMIYHTQEGNRIIVTKGRRVNRAQMMGHMDSFPRFQLAKSIMSHFKSQSGNGDLTAQDMMRMFTFINRISISSSSLLDNARYMVELCMADYSNVRRYIEDNFMVPIKTRVHAYMYQRLLRMLTKVNQSMETIKMRKPQVTEDGEVDISSMRIVDGEFPSYLFDHTYRKPDQLLQEVITLFFCTPKALHGKFHNAVNIHKTPLEIQEPLNNIDLKSTCTESVSERCHYNPVMVALATMAAEGSCGASPEQVRSNFRRIEKPECSPLSVSTLTSTRSTLIERPFKKTEEWDIDDLSEVDRGALTAGAHPKTVESVRHAIAINAERIADPRMPPHARQKIWRRLKKKVLEELGEKSQLFRLMTHSISLNAETGQLYLKPKMMKDKAREQLVSIIDQQCKAEKGEVNSELSNLPVFACEAAENYRFYDSGVVLTETLNKVLSDREAGKETTITSMAVDAMEDGSNAVFAVRPKGQRTQKDREIFVLDLGTKACLYLLEHFYKQMCVKIPAEKISLPGDLKVIDMYNQAKTEITWCRQALEIVAAREEHEDEENVMCIHFDIDMTKWAPKDNLLKYYWVVAYCQYLRLGEKLFYFRVLDRMWRKLMYLDDTLLLQSMKNIGQGDAEGEECIFYRSTDGYKRNLIPIQMTWLQGQLNYMSSFLHAGVMKVFEDSVEGLVGRENCLVHANVHSDDNETTVCCKTKEDFSSVALELWKYLDFFTRQVCIEISIKKSYISRTAKSFISIYNIGGEQIHPWVKPLMTTVSGLPYLTIADDISSALSKVAEAGSKGAPKTTLQVAINIARRHILDSHGILDKKENTNKFSKLLGVPEELLPTTLGGMHVRDMTSLIIGGPKVVDKMNLMVILRQLTGAQSDKPPSKEVNYKNPGLAAKPPLQKHKKEEVIKALKLIVLSDLLCYETIDDEECNTQCKGLNFLRPAKFLMRRSGDNNPFKPLTMEELRTEAEKIKSETPQIMVQKPTCIKDLLNYYKCQYADTKFQDSLAGQSPAMLKLSMIQQRHKPRYRLLHTGKIGEGEVAGPDPEEVVEGDKEFEEVESKVVKGIPITLQELGLYLNKRMERLRPHIGDCQMLWARYCSCDPEFKCLQFVCENSVTGSTFRRQNTIPIKKPDFQKYSNMMNTVASIISVAAGDTYAQRNGFTLRYPQMAGKDWIVLENMFPRECMILKYLAMRNPGDHKALMDMLAAKEELVEVPKQLLKYRSEELRAMGNPDETDFAIADKLRKKVNKEKNRLMHWVNLEYKDVYESADEFRTAIMESGSGLPSWTELSKAQEGSCSTLSRNLCKDLVRMTRTFKMETGKVLFCPPTASADLLSVTLQLRSITESLPSRQFTMHLSRQLSAKRSQALLEEEAGSVKWCEFAVRAISLLFEVMRNLGLSKSQITMALKSTFYAGKPAIDITRQIIKLSKGDLQKALTPMCLIAPEYSTVLLQQACPHTKVWPIPQHVHGTGPFSCKVIGNGFRFIAIGHNRVITELRIESNKQRIPLEEINAAVQDIAKDVYYGGRRAFHGEVHLNKVFVISPPPDDLPEGKIVLGHGNKLITSGRRRAVGIIGAIKFSDCGDKWRHREISYIDTLDNLYGIKVKEDGNITEVQHRFDPEAEMNPIQVDPVSDVPVDLNKVISKVNYRAIINRRWNQVSLDSLISCMREPGVYTGLVGSVHARFFMKLIFTELKDGWLDSDTDGKSTFQRVRGHLEDLMVYHQRDADQDREVDITKELNEISSLEHALAMMSSVPGFSWSSASGLVKMLEEKKQKVHEMTMKKDRPIKPYNIPEDIAKDTLLMLSKLERWPEVEKHNEKEREYLLDMLIGNYPSREIDFVVQSSSVASVMKEAVGSFPKRHKRVPRRKRAQNTLAEVLRQADVPSLSEEEAAVMARGIGLMLSLTRDQPSIAYEAVIETMDGLSGDKKSVMLLVETAAARLDSHVFYSIPCVQYRRGAFPEGVRVETEKECGAMMRSRICESGKISSPVKLSAMVILGASECLSRWSTGGNGQDYVMSMLSRSRGHPKKLPPQEKREPAGKSIRMVRRTRTAVEKAYRLGLTGTDAITTGLSDARMDDLTTMTDTTDGETPTVLTTLQSGAGFPKLVEDEQTSTMPVGPSSSKFQEFRFRKVTKASLLEMSDSDESD</sequence>
<organism evidence="9">
    <name type="scientific">Volzhskoe tick virus</name>
    <dbReference type="NCBI Taxonomy" id="2789421"/>
    <lineage>
        <taxon>Viruses</taxon>
        <taxon>Riboviria</taxon>
        <taxon>Orthornavirae</taxon>
        <taxon>Negarnaviricota</taxon>
        <taxon>Polyploviricotina</taxon>
        <taxon>Ellioviricetes</taxon>
        <taxon>Bunyavirales</taxon>
    </lineage>
</organism>
<evidence type="ECO:0000256" key="6">
    <source>
        <dbReference type="ARBA" id="ARBA00031012"/>
    </source>
</evidence>
<evidence type="ECO:0000256" key="5">
    <source>
        <dbReference type="ARBA" id="ARBA00030436"/>
    </source>
</evidence>
<evidence type="ECO:0000256" key="7">
    <source>
        <dbReference type="SAM" id="MobiDB-lite"/>
    </source>
</evidence>